<evidence type="ECO:0000313" key="3">
    <source>
        <dbReference type="Proteomes" id="UP001642720"/>
    </source>
</evidence>
<comment type="caution">
    <text evidence="2">The sequence shown here is derived from an EMBL/GenBank/DDBJ whole genome shotgun (WGS) entry which is preliminary data.</text>
</comment>
<evidence type="ECO:0000313" key="2">
    <source>
        <dbReference type="EMBL" id="TFB07329.1"/>
    </source>
</evidence>
<reference evidence="2 3" key="1">
    <citation type="submission" date="2018-01" db="EMBL/GenBank/DDBJ databases">
        <title>Genome characterization of the sugarcane-associated fungus Trichoderma ghanense CCMA-1212 and their application in lignocelulose bioconversion.</title>
        <authorList>
            <person name="Steindorff A.S."/>
            <person name="Mendes T.D."/>
            <person name="Vilela E.S.D."/>
            <person name="Rodrigues D.S."/>
            <person name="Formighieri E.F."/>
            <person name="Melo I.S."/>
            <person name="Favaro L.C.L."/>
        </authorList>
    </citation>
    <scope>NUCLEOTIDE SEQUENCE [LARGE SCALE GENOMIC DNA]</scope>
    <source>
        <strain evidence="2 3">CCMA-1212</strain>
    </source>
</reference>
<dbReference type="Proteomes" id="UP001642720">
    <property type="component" value="Unassembled WGS sequence"/>
</dbReference>
<accession>A0ABY2HFZ1</accession>
<organism evidence="2 3">
    <name type="scientific">Trichoderma ghanense</name>
    <dbReference type="NCBI Taxonomy" id="65468"/>
    <lineage>
        <taxon>Eukaryota</taxon>
        <taxon>Fungi</taxon>
        <taxon>Dikarya</taxon>
        <taxon>Ascomycota</taxon>
        <taxon>Pezizomycotina</taxon>
        <taxon>Sordariomycetes</taxon>
        <taxon>Hypocreomycetidae</taxon>
        <taxon>Hypocreales</taxon>
        <taxon>Hypocreaceae</taxon>
        <taxon>Trichoderma</taxon>
    </lineage>
</organism>
<evidence type="ECO:0000256" key="1">
    <source>
        <dbReference type="SAM" id="MobiDB-lite"/>
    </source>
</evidence>
<dbReference type="GeneID" id="300572412"/>
<proteinExistence type="predicted"/>
<feature type="region of interest" description="Disordered" evidence="1">
    <location>
        <begin position="16"/>
        <end position="35"/>
    </location>
</feature>
<gene>
    <name evidence="2" type="ORF">CCMA1212_000496</name>
</gene>
<dbReference type="EMBL" id="PPTA01000001">
    <property type="protein sequence ID" value="TFB07329.1"/>
    <property type="molecule type" value="Genomic_DNA"/>
</dbReference>
<name>A0ABY2HFZ1_9HYPO</name>
<dbReference type="RefSeq" id="XP_073563530.1">
    <property type="nucleotide sequence ID" value="XM_073697962.1"/>
</dbReference>
<keyword evidence="3" id="KW-1185">Reference proteome</keyword>
<sequence>MPRSHVVRQAWLMKAAKQRSGPDQTGHGAEHISDGSAGAKCAVDAFNAGVFPRPSQHQAAKPAAAAASV</sequence>
<protein>
    <submittedName>
        <fullName evidence="2">Uncharacterized protein</fullName>
    </submittedName>
</protein>